<accession>A0A914ESF1</accession>
<protein>
    <submittedName>
        <fullName evidence="2">Uncharacterized protein</fullName>
    </submittedName>
</protein>
<evidence type="ECO:0000313" key="2">
    <source>
        <dbReference type="WBParaSite" id="ACRNAN_scaffold9875.g30779.t1"/>
    </source>
</evidence>
<proteinExistence type="predicted"/>
<evidence type="ECO:0000313" key="1">
    <source>
        <dbReference type="Proteomes" id="UP000887540"/>
    </source>
</evidence>
<dbReference type="Proteomes" id="UP000887540">
    <property type="component" value="Unplaced"/>
</dbReference>
<sequence length="88" mass="10238">MKKIIENRILRIATLLDPRFAYDEELWTKGRWGHIEEQLIDFAIEVMKPCEGDTNNNEETFSSAAIVDLSMDYELDLDEAEKSDESIK</sequence>
<keyword evidence="1" id="KW-1185">Reference proteome</keyword>
<reference evidence="2" key="1">
    <citation type="submission" date="2022-11" db="UniProtKB">
        <authorList>
            <consortium name="WormBaseParasite"/>
        </authorList>
    </citation>
    <scope>IDENTIFICATION</scope>
</reference>
<dbReference type="WBParaSite" id="ACRNAN_scaffold9875.g30779.t1">
    <property type="protein sequence ID" value="ACRNAN_scaffold9875.g30779.t1"/>
    <property type="gene ID" value="ACRNAN_scaffold9875.g30779"/>
</dbReference>
<name>A0A914ESF1_9BILA</name>
<dbReference type="AlphaFoldDB" id="A0A914ESF1"/>
<organism evidence="1 2">
    <name type="scientific">Acrobeloides nanus</name>
    <dbReference type="NCBI Taxonomy" id="290746"/>
    <lineage>
        <taxon>Eukaryota</taxon>
        <taxon>Metazoa</taxon>
        <taxon>Ecdysozoa</taxon>
        <taxon>Nematoda</taxon>
        <taxon>Chromadorea</taxon>
        <taxon>Rhabditida</taxon>
        <taxon>Tylenchina</taxon>
        <taxon>Cephalobomorpha</taxon>
        <taxon>Cephaloboidea</taxon>
        <taxon>Cephalobidae</taxon>
        <taxon>Acrobeloides</taxon>
    </lineage>
</organism>